<dbReference type="EMBL" id="CACRXK020016566">
    <property type="protein sequence ID" value="CAB4030022.1"/>
    <property type="molecule type" value="Genomic_DNA"/>
</dbReference>
<keyword evidence="4" id="KW-0342">GTP-binding</keyword>
<protein>
    <submittedName>
        <fullName evidence="6">Interferon-inducible GTPase 5-like</fullName>
    </submittedName>
</protein>
<dbReference type="SUPFAM" id="SSF52540">
    <property type="entry name" value="P-loop containing nucleoside triphosphate hydrolases"/>
    <property type="match status" value="1"/>
</dbReference>
<proteinExistence type="inferred from homology"/>
<reference evidence="6" key="1">
    <citation type="submission" date="2020-04" db="EMBL/GenBank/DDBJ databases">
        <authorList>
            <person name="Alioto T."/>
            <person name="Alioto T."/>
            <person name="Gomez Garrido J."/>
        </authorList>
    </citation>
    <scope>NUCLEOTIDE SEQUENCE</scope>
    <source>
        <strain evidence="6">A484AB</strain>
    </source>
</reference>
<keyword evidence="3" id="KW-0378">Hydrolase</keyword>
<accession>A0A6S7KTD1</accession>
<dbReference type="InterPro" id="IPR051515">
    <property type="entry name" value="IRG"/>
</dbReference>
<comment type="caution">
    <text evidence="6">The sequence shown here is derived from an EMBL/GenBank/DDBJ whole genome shotgun (WGS) entry which is preliminary data.</text>
</comment>
<keyword evidence="7" id="KW-1185">Reference proteome</keyword>
<dbReference type="GO" id="GO:0016787">
    <property type="term" value="F:hydrolase activity"/>
    <property type="evidence" value="ECO:0007669"/>
    <property type="project" value="UniProtKB-KW"/>
</dbReference>
<dbReference type="AlphaFoldDB" id="A0A6S7KTD1"/>
<dbReference type="GO" id="GO:0016020">
    <property type="term" value="C:membrane"/>
    <property type="evidence" value="ECO:0007669"/>
    <property type="project" value="InterPro"/>
</dbReference>
<dbReference type="PANTHER" id="PTHR32341">
    <property type="entry name" value="INTERFERON-INDUCIBLE GTPASE"/>
    <property type="match status" value="1"/>
</dbReference>
<evidence type="ECO:0000256" key="3">
    <source>
        <dbReference type="ARBA" id="ARBA00022801"/>
    </source>
</evidence>
<dbReference type="Pfam" id="PF05049">
    <property type="entry name" value="IIGP"/>
    <property type="match status" value="1"/>
</dbReference>
<evidence type="ECO:0000256" key="2">
    <source>
        <dbReference type="ARBA" id="ARBA00022741"/>
    </source>
</evidence>
<dbReference type="Proteomes" id="UP001152795">
    <property type="component" value="Unassembled WGS sequence"/>
</dbReference>
<organism evidence="6 7">
    <name type="scientific">Paramuricea clavata</name>
    <name type="common">Red gorgonian</name>
    <name type="synonym">Violescent sea-whip</name>
    <dbReference type="NCBI Taxonomy" id="317549"/>
    <lineage>
        <taxon>Eukaryota</taxon>
        <taxon>Metazoa</taxon>
        <taxon>Cnidaria</taxon>
        <taxon>Anthozoa</taxon>
        <taxon>Octocorallia</taxon>
        <taxon>Malacalcyonacea</taxon>
        <taxon>Plexauridae</taxon>
        <taxon>Paramuricea</taxon>
    </lineage>
</organism>
<keyword evidence="2" id="KW-0547">Nucleotide-binding</keyword>
<dbReference type="InterPro" id="IPR030385">
    <property type="entry name" value="G_IRG_dom"/>
</dbReference>
<comment type="similarity">
    <text evidence="1">Belongs to the TRAFAC class dynamin-like GTPase superfamily. IRG family.</text>
</comment>
<dbReference type="FunFam" id="3.40.50.300:FF:000541">
    <property type="entry name" value="Immunity related GTPase M"/>
    <property type="match status" value="1"/>
</dbReference>
<dbReference type="GO" id="GO:0005525">
    <property type="term" value="F:GTP binding"/>
    <property type="evidence" value="ECO:0007669"/>
    <property type="project" value="UniProtKB-KW"/>
</dbReference>
<dbReference type="InterPro" id="IPR007743">
    <property type="entry name" value="Immunity-related_GTPase-like"/>
</dbReference>
<dbReference type="PROSITE" id="PS51716">
    <property type="entry name" value="G_IRG"/>
    <property type="match status" value="1"/>
</dbReference>
<dbReference type="OrthoDB" id="422720at2759"/>
<evidence type="ECO:0000313" key="7">
    <source>
        <dbReference type="Proteomes" id="UP001152795"/>
    </source>
</evidence>
<evidence type="ECO:0000256" key="5">
    <source>
        <dbReference type="SAM" id="MobiDB-lite"/>
    </source>
</evidence>
<evidence type="ECO:0000256" key="1">
    <source>
        <dbReference type="ARBA" id="ARBA00005429"/>
    </source>
</evidence>
<evidence type="ECO:0000256" key="4">
    <source>
        <dbReference type="ARBA" id="ARBA00023134"/>
    </source>
</evidence>
<name>A0A6S7KTD1_PARCT</name>
<dbReference type="Gene3D" id="3.40.50.300">
    <property type="entry name" value="P-loop containing nucleotide triphosphate hydrolases"/>
    <property type="match status" value="1"/>
</dbReference>
<dbReference type="InterPro" id="IPR027417">
    <property type="entry name" value="P-loop_NTPase"/>
</dbReference>
<gene>
    <name evidence="6" type="ORF">PACLA_8A075959</name>
</gene>
<sequence length="427" mass="47666">MDDSSGKTMGNSSAKTMGNSSGKCMGNSSVKTMGDSSGRTMDDLEEVGKYFEQHGIANLEEFLKEKLERWKDVEIKFGITGDSGVGKSTFINAIRGLKVDDEGAAVTGVKETTRKATAYSHPKNDKIKFWDLPGIGTPNYPDLDTYSKKVSLERYDTFLILTAGRFTHNDLQLAKRVKEMKKSFFFVRTKIDQDVDNESDKNAFNEEATLNDIRGDCLKNLKRSSFGDVAVFLVSNRKTAKWDFARLQEAILDVLPLRQKQSLTLSLTSHSKNILKEKVKLLRDQIWMVAAASAVVGAVPFPGFSFAIDAILLTKEVNLYKSQLGLPEENSYEFRRMTPENQDKVHKFCMTSAIQTTSLVAAYTASSAVEETARYIPFLGSLIAGSISFSSTYYFLHDCLNELEETAMAFLDIKSTRVVDDYVNKVD</sequence>
<evidence type="ECO:0000313" key="6">
    <source>
        <dbReference type="EMBL" id="CAB4030022.1"/>
    </source>
</evidence>
<feature type="region of interest" description="Disordered" evidence="5">
    <location>
        <begin position="1"/>
        <end position="38"/>
    </location>
</feature>
<dbReference type="PANTHER" id="PTHR32341:SF10">
    <property type="entry name" value="INTERFERON-INDUCIBLE GTPASE 5"/>
    <property type="match status" value="1"/>
</dbReference>